<keyword evidence="7" id="KW-1185">Reference proteome</keyword>
<dbReference type="SUPFAM" id="SSF52166">
    <property type="entry name" value="Ribosomal protein L4"/>
    <property type="match status" value="1"/>
</dbReference>
<feature type="compositionally biased region" description="Basic residues" evidence="5">
    <location>
        <begin position="124"/>
        <end position="135"/>
    </location>
</feature>
<dbReference type="AlphaFoldDB" id="A0A7M5XBJ0"/>
<comment type="similarity">
    <text evidence="1">Belongs to the universal ribosomal protein uL4 family.</text>
</comment>
<evidence type="ECO:0000256" key="2">
    <source>
        <dbReference type="ARBA" id="ARBA00022980"/>
    </source>
</evidence>
<dbReference type="InterPro" id="IPR013005">
    <property type="entry name" value="Ribosomal_uL4-like"/>
</dbReference>
<dbReference type="Gene3D" id="3.40.1370.10">
    <property type="match status" value="1"/>
</dbReference>
<dbReference type="InterPro" id="IPR002136">
    <property type="entry name" value="Ribosomal_uL4"/>
</dbReference>
<evidence type="ECO:0000313" key="7">
    <source>
        <dbReference type="Proteomes" id="UP000594262"/>
    </source>
</evidence>
<name>A0A7M5XBJ0_9CNID</name>
<dbReference type="PANTHER" id="PTHR10746:SF6">
    <property type="entry name" value="LARGE RIBOSOMAL SUBUNIT PROTEIN UL4M"/>
    <property type="match status" value="1"/>
</dbReference>
<proteinExistence type="inferred from homology"/>
<dbReference type="GO" id="GO:1990904">
    <property type="term" value="C:ribonucleoprotein complex"/>
    <property type="evidence" value="ECO:0007669"/>
    <property type="project" value="UniProtKB-KW"/>
</dbReference>
<dbReference type="GO" id="GO:0006412">
    <property type="term" value="P:translation"/>
    <property type="evidence" value="ECO:0007669"/>
    <property type="project" value="InterPro"/>
</dbReference>
<dbReference type="InterPro" id="IPR023574">
    <property type="entry name" value="Ribosomal_uL4_dom_sf"/>
</dbReference>
<dbReference type="GO" id="GO:0003735">
    <property type="term" value="F:structural constituent of ribosome"/>
    <property type="evidence" value="ECO:0007669"/>
    <property type="project" value="InterPro"/>
</dbReference>
<dbReference type="Pfam" id="PF00573">
    <property type="entry name" value="Ribosomal_L4"/>
    <property type="match status" value="1"/>
</dbReference>
<keyword evidence="3" id="KW-0687">Ribonucleoprotein</keyword>
<dbReference type="OrthoDB" id="275876at2759"/>
<dbReference type="EnsemblMetazoa" id="CLYHEMT020303.1">
    <property type="protein sequence ID" value="CLYHEMP020303.1"/>
    <property type="gene ID" value="CLYHEMG020303"/>
</dbReference>
<dbReference type="Proteomes" id="UP000594262">
    <property type="component" value="Unplaced"/>
</dbReference>
<evidence type="ECO:0000256" key="4">
    <source>
        <dbReference type="ARBA" id="ARBA00040565"/>
    </source>
</evidence>
<evidence type="ECO:0000256" key="1">
    <source>
        <dbReference type="ARBA" id="ARBA00010528"/>
    </source>
</evidence>
<dbReference type="PANTHER" id="PTHR10746">
    <property type="entry name" value="50S RIBOSOMAL PROTEIN L4"/>
    <property type="match status" value="1"/>
</dbReference>
<dbReference type="HAMAP" id="MF_01328_B">
    <property type="entry name" value="Ribosomal_uL4_B"/>
    <property type="match status" value="1"/>
</dbReference>
<dbReference type="GO" id="GO:0005840">
    <property type="term" value="C:ribosome"/>
    <property type="evidence" value="ECO:0007669"/>
    <property type="project" value="UniProtKB-KW"/>
</dbReference>
<evidence type="ECO:0000256" key="5">
    <source>
        <dbReference type="SAM" id="MobiDB-lite"/>
    </source>
</evidence>
<evidence type="ECO:0000256" key="3">
    <source>
        <dbReference type="ARBA" id="ARBA00023274"/>
    </source>
</evidence>
<organism evidence="6 7">
    <name type="scientific">Clytia hemisphaerica</name>
    <dbReference type="NCBI Taxonomy" id="252671"/>
    <lineage>
        <taxon>Eukaryota</taxon>
        <taxon>Metazoa</taxon>
        <taxon>Cnidaria</taxon>
        <taxon>Hydrozoa</taxon>
        <taxon>Hydroidolina</taxon>
        <taxon>Leptothecata</taxon>
        <taxon>Obeliida</taxon>
        <taxon>Clytiidae</taxon>
        <taxon>Clytia</taxon>
    </lineage>
</organism>
<accession>A0A7M5XBJ0</accession>
<evidence type="ECO:0000313" key="6">
    <source>
        <dbReference type="EnsemblMetazoa" id="CLYHEMP020303.1"/>
    </source>
</evidence>
<dbReference type="NCBIfam" id="TIGR03953">
    <property type="entry name" value="rplD_bact"/>
    <property type="match status" value="1"/>
</dbReference>
<sequence>MLLKRLLNKVVCDCSRNYHHARPVIKYNLTKPAVDLAKHDPENKFSPLVREFIEARDFENHTSDRTINVISFEDGKIKGDIQLNNFVFGANPRMDILHRNVVWYRASIRAGTASVKRRSEVRGGGRKPWRQKGTGKARQGSIRAPHWRKGGSAKGPKPRDWAYDLPYKVRRLGLRTALSARLAQGDLTVVEDLSSLPSSSEDFGEILREHGLQNSLIVDGFENFNLNEVTEPLEKVDATHSLFLHVYGIMIRHKLVLSLQALRILEEKLCEDGRIITDPNYELYHQDMLLDKKLLYKEYDPKAKELRGRLIPKPKKVDRRSLKYSRQDLKR</sequence>
<feature type="region of interest" description="Disordered" evidence="5">
    <location>
        <begin position="116"/>
        <end position="157"/>
    </location>
</feature>
<protein>
    <recommendedName>
        <fullName evidence="4">Large ribosomal subunit protein uL4m</fullName>
    </recommendedName>
</protein>
<keyword evidence="2" id="KW-0689">Ribosomal protein</keyword>
<reference evidence="6" key="1">
    <citation type="submission" date="2021-01" db="UniProtKB">
        <authorList>
            <consortium name="EnsemblMetazoa"/>
        </authorList>
    </citation>
    <scope>IDENTIFICATION</scope>
</reference>
<dbReference type="GeneID" id="136820779"/>
<dbReference type="RefSeq" id="XP_066933108.1">
    <property type="nucleotide sequence ID" value="XM_067077007.1"/>
</dbReference>